<name>A0A7X5VHK2_9ACTN</name>
<protein>
    <submittedName>
        <fullName evidence="3">Membrane-associated phospholipid phosphatase</fullName>
    </submittedName>
</protein>
<evidence type="ECO:0000256" key="1">
    <source>
        <dbReference type="SAM" id="Phobius"/>
    </source>
</evidence>
<feature type="transmembrane region" description="Helical" evidence="1">
    <location>
        <begin position="151"/>
        <end position="169"/>
    </location>
</feature>
<keyword evidence="1" id="KW-1133">Transmembrane helix</keyword>
<evidence type="ECO:0000313" key="4">
    <source>
        <dbReference type="Proteomes" id="UP000555407"/>
    </source>
</evidence>
<gene>
    <name evidence="3" type="ORF">BJY22_006354</name>
</gene>
<dbReference type="InterPro" id="IPR036938">
    <property type="entry name" value="PAP2/HPO_sf"/>
</dbReference>
<dbReference type="Proteomes" id="UP000555407">
    <property type="component" value="Unassembled WGS sequence"/>
</dbReference>
<feature type="transmembrane region" description="Helical" evidence="1">
    <location>
        <begin position="122"/>
        <end position="144"/>
    </location>
</feature>
<dbReference type="EMBL" id="JAASRO010000001">
    <property type="protein sequence ID" value="NIK60637.1"/>
    <property type="molecule type" value="Genomic_DNA"/>
</dbReference>
<proteinExistence type="predicted"/>
<dbReference type="SUPFAM" id="SSF48317">
    <property type="entry name" value="Acid phosphatase/Vanadium-dependent haloperoxidase"/>
    <property type="match status" value="1"/>
</dbReference>
<evidence type="ECO:0000313" key="3">
    <source>
        <dbReference type="EMBL" id="NIK60637.1"/>
    </source>
</evidence>
<keyword evidence="4" id="KW-1185">Reference proteome</keyword>
<dbReference type="InterPro" id="IPR000326">
    <property type="entry name" value="PAP2/HPO"/>
</dbReference>
<reference evidence="3 4" key="1">
    <citation type="submission" date="2020-03" db="EMBL/GenBank/DDBJ databases">
        <title>Sequencing the genomes of 1000 actinobacteria strains.</title>
        <authorList>
            <person name="Klenk H.-P."/>
        </authorList>
    </citation>
    <scope>NUCLEOTIDE SEQUENCE [LARGE SCALE GENOMIC DNA]</scope>
    <source>
        <strain evidence="3 4">DSM 45490</strain>
    </source>
</reference>
<sequence length="218" mass="23168">MLLKRFTWAHLLAIASTVAFLVLAVLVTADATGRIDTQLRQVFRPDDVWGIWQLIFGNVVDGLMPAVALALLGAAGLFAAIRRRSWRPVRYVGVLGAIAVLLTVISKAVIQRTDPHGGTSSLGGAFPSGHMVVLLVSLGGALLVLSEHPPLWAWLLVVVIELTMGLSLLLLSMHWFTDVISGGLLAAPVVVLARSPRFLGPVHRTGQPTAVDPVGSTP</sequence>
<dbReference type="AlphaFoldDB" id="A0A7X5VHK2"/>
<organism evidence="3 4">
    <name type="scientific">Kribbella shirazensis</name>
    <dbReference type="NCBI Taxonomy" id="1105143"/>
    <lineage>
        <taxon>Bacteria</taxon>
        <taxon>Bacillati</taxon>
        <taxon>Actinomycetota</taxon>
        <taxon>Actinomycetes</taxon>
        <taxon>Propionibacteriales</taxon>
        <taxon>Kribbellaceae</taxon>
        <taxon>Kribbella</taxon>
    </lineage>
</organism>
<comment type="caution">
    <text evidence="3">The sequence shown here is derived from an EMBL/GenBank/DDBJ whole genome shotgun (WGS) entry which is preliminary data.</text>
</comment>
<dbReference type="Gene3D" id="1.20.144.10">
    <property type="entry name" value="Phosphatidic acid phosphatase type 2/haloperoxidase"/>
    <property type="match status" value="1"/>
</dbReference>
<keyword evidence="1" id="KW-0812">Transmembrane</keyword>
<accession>A0A7X5VHK2</accession>
<evidence type="ECO:0000259" key="2">
    <source>
        <dbReference type="SMART" id="SM00014"/>
    </source>
</evidence>
<dbReference type="RefSeq" id="WP_167214127.1">
    <property type="nucleotide sequence ID" value="NZ_JAASRO010000001.1"/>
</dbReference>
<dbReference type="SMART" id="SM00014">
    <property type="entry name" value="acidPPc"/>
    <property type="match status" value="1"/>
</dbReference>
<feature type="transmembrane region" description="Helical" evidence="1">
    <location>
        <begin position="55"/>
        <end position="79"/>
    </location>
</feature>
<feature type="domain" description="Phosphatidic acid phosphatase type 2/haloperoxidase" evidence="2">
    <location>
        <begin position="89"/>
        <end position="194"/>
    </location>
</feature>
<feature type="transmembrane region" description="Helical" evidence="1">
    <location>
        <begin position="91"/>
        <end position="110"/>
    </location>
</feature>
<keyword evidence="1" id="KW-0472">Membrane</keyword>